<dbReference type="GO" id="GO:0046872">
    <property type="term" value="F:metal ion binding"/>
    <property type="evidence" value="ECO:0007669"/>
    <property type="project" value="InterPro"/>
</dbReference>
<dbReference type="Gene3D" id="3.40.50.1980">
    <property type="entry name" value="Nitrogenase molybdenum iron protein domain"/>
    <property type="match status" value="2"/>
</dbReference>
<keyword evidence="2" id="KW-1185">Reference proteome</keyword>
<dbReference type="PANTHER" id="PTHR42953:SF2">
    <property type="entry name" value="ADHESION PROTEIN"/>
    <property type="match status" value="1"/>
</dbReference>
<accession>A0A6N7LV39</accession>
<proteinExistence type="predicted"/>
<evidence type="ECO:0000313" key="2">
    <source>
        <dbReference type="Proteomes" id="UP000469421"/>
    </source>
</evidence>
<dbReference type="InterPro" id="IPR006127">
    <property type="entry name" value="ZnuA-like"/>
</dbReference>
<reference evidence="1 2" key="1">
    <citation type="submission" date="2019-10" db="EMBL/GenBank/DDBJ databases">
        <title>Alcanivorax sp.PA15-N-34 draft genome sequence.</title>
        <authorList>
            <person name="Liao X."/>
            <person name="Shao Z."/>
        </authorList>
    </citation>
    <scope>NUCLEOTIDE SEQUENCE [LARGE SCALE GENOMIC DNA]</scope>
    <source>
        <strain evidence="1 2">PA15-N-34</strain>
    </source>
</reference>
<dbReference type="SUPFAM" id="SSF53807">
    <property type="entry name" value="Helical backbone' metal receptor"/>
    <property type="match status" value="1"/>
</dbReference>
<dbReference type="Pfam" id="PF01297">
    <property type="entry name" value="ZnuA"/>
    <property type="match status" value="1"/>
</dbReference>
<dbReference type="RefSeq" id="WP_153499960.1">
    <property type="nucleotide sequence ID" value="NZ_WIRE01000001.1"/>
</dbReference>
<dbReference type="Proteomes" id="UP000469421">
    <property type="component" value="Unassembled WGS sequence"/>
</dbReference>
<protein>
    <submittedName>
        <fullName evidence="1">Zinc ABC transporter substrate-binding protein</fullName>
    </submittedName>
</protein>
<sequence>MTLQTSSRLIPRKGARRVWVHRVLIAALCAASFGARADLRILACEPEWGQLATEIGGDLVTVKTASAPGQDAHHIQARPSLLAQVRRADLVLCNGAGLEAGWLPVLLNRGGNPAVRQAPGLFLAAEQVDRLEVPTTLDRADGDVHAMGNPHVHLDPRRMVSLSQQLAERFATLDPDNATQYQQQQQAWQTAFETGIPRWEQQAASLKGSNVITYHRSWVYLLDWLGMQRVAELEPKPGLPPTPGHLAELVKSVEQQQASLILYRPINGDEAANWLAARTSACAVLLPLSPGEEGTETLASLYDTLIERLVAAQQRCQGSKA</sequence>
<dbReference type="AlphaFoldDB" id="A0A6N7LV39"/>
<organism evidence="1 2">
    <name type="scientific">Alcanivorax sediminis</name>
    <dbReference type="NCBI Taxonomy" id="2663008"/>
    <lineage>
        <taxon>Bacteria</taxon>
        <taxon>Pseudomonadati</taxon>
        <taxon>Pseudomonadota</taxon>
        <taxon>Gammaproteobacteria</taxon>
        <taxon>Oceanospirillales</taxon>
        <taxon>Alcanivoracaceae</taxon>
        <taxon>Alcanivorax</taxon>
    </lineage>
</organism>
<dbReference type="PANTHER" id="PTHR42953">
    <property type="entry name" value="HIGH-AFFINITY ZINC UPTAKE SYSTEM PROTEIN ZNUA-RELATED"/>
    <property type="match status" value="1"/>
</dbReference>
<gene>
    <name evidence="1" type="ORF">GFN93_06710</name>
</gene>
<comment type="caution">
    <text evidence="1">The sequence shown here is derived from an EMBL/GenBank/DDBJ whole genome shotgun (WGS) entry which is preliminary data.</text>
</comment>
<dbReference type="GO" id="GO:0030001">
    <property type="term" value="P:metal ion transport"/>
    <property type="evidence" value="ECO:0007669"/>
    <property type="project" value="InterPro"/>
</dbReference>
<name>A0A6N7LV39_9GAMM</name>
<evidence type="ECO:0000313" key="1">
    <source>
        <dbReference type="EMBL" id="MQX52935.1"/>
    </source>
</evidence>
<dbReference type="InterPro" id="IPR050492">
    <property type="entry name" value="Bact_metal-bind_prot9"/>
</dbReference>
<dbReference type="EMBL" id="WIRE01000001">
    <property type="protein sequence ID" value="MQX52935.1"/>
    <property type="molecule type" value="Genomic_DNA"/>
</dbReference>